<feature type="domain" description="Snurportin-1 m3G cap-binding" evidence="11">
    <location>
        <begin position="153"/>
        <end position="261"/>
    </location>
</feature>
<dbReference type="GO" id="GO:0061015">
    <property type="term" value="P:snRNA import into nucleus"/>
    <property type="evidence" value="ECO:0007669"/>
    <property type="project" value="InterPro"/>
</dbReference>
<dbReference type="SUPFAM" id="SSF56091">
    <property type="entry name" value="DNA ligase/mRNA capping enzyme, catalytic domain"/>
    <property type="match status" value="1"/>
</dbReference>
<dbReference type="Proteomes" id="UP001201163">
    <property type="component" value="Unassembled WGS sequence"/>
</dbReference>
<evidence type="ECO:0000256" key="8">
    <source>
        <dbReference type="ARBA" id="ARBA00022884"/>
    </source>
</evidence>
<dbReference type="GO" id="GO:0005634">
    <property type="term" value="C:nucleus"/>
    <property type="evidence" value="ECO:0007669"/>
    <property type="project" value="UniProtKB-SubCell"/>
</dbReference>
<evidence type="ECO:0000256" key="2">
    <source>
        <dbReference type="ARBA" id="ARBA00004123"/>
    </source>
</evidence>
<evidence type="ECO:0000313" key="12">
    <source>
        <dbReference type="EMBL" id="KAH8998171.1"/>
    </source>
</evidence>
<protein>
    <recommendedName>
        <fullName evidence="5">Snurportin-1</fullName>
    </recommendedName>
</protein>
<dbReference type="InterPro" id="IPR047857">
    <property type="entry name" value="Snurportin1_C"/>
</dbReference>
<proteinExistence type="inferred from homology"/>
<dbReference type="Pfam" id="PF21974">
    <property type="entry name" value="SPN1_m3Gcap_bd"/>
    <property type="match status" value="1"/>
</dbReference>
<dbReference type="GO" id="GO:0003723">
    <property type="term" value="F:RNA binding"/>
    <property type="evidence" value="ECO:0007669"/>
    <property type="project" value="UniProtKB-KW"/>
</dbReference>
<evidence type="ECO:0000256" key="3">
    <source>
        <dbReference type="ARBA" id="ARBA00004496"/>
    </source>
</evidence>
<comment type="caution">
    <text evidence="12">The sequence shown here is derived from an EMBL/GenBank/DDBJ whole genome shotgun (WGS) entry which is preliminary data.</text>
</comment>
<keyword evidence="8" id="KW-0694">RNA-binding</keyword>
<keyword evidence="7" id="KW-0963">Cytoplasm</keyword>
<keyword evidence="13" id="KW-1185">Reference proteome</keyword>
<evidence type="ECO:0000256" key="6">
    <source>
        <dbReference type="ARBA" id="ARBA00022448"/>
    </source>
</evidence>
<dbReference type="PANTHER" id="PTHR13403">
    <property type="entry name" value="SNURPORTIN1 RNUT1 PROTEIN RNA, U TRANSPORTER 1"/>
    <property type="match status" value="1"/>
</dbReference>
<comment type="subcellular location">
    <subcellularLocation>
        <location evidence="3">Cytoplasm</location>
    </subcellularLocation>
    <subcellularLocation>
        <location evidence="2">Nucleus</location>
    </subcellularLocation>
</comment>
<evidence type="ECO:0000256" key="10">
    <source>
        <dbReference type="SAM" id="MobiDB-lite"/>
    </source>
</evidence>
<feature type="region of interest" description="Disordered" evidence="10">
    <location>
        <begin position="263"/>
        <end position="288"/>
    </location>
</feature>
<dbReference type="InterPro" id="IPR017336">
    <property type="entry name" value="Snurportin-1"/>
</dbReference>
<dbReference type="EMBL" id="JAKELL010000006">
    <property type="protein sequence ID" value="KAH8998171.1"/>
    <property type="molecule type" value="Genomic_DNA"/>
</dbReference>
<reference evidence="12" key="1">
    <citation type="submission" date="2022-01" db="EMBL/GenBank/DDBJ databases">
        <title>Comparative genomics reveals a dynamic genome evolution in the ectomycorrhizal milk-cap (Lactarius) mushrooms.</title>
        <authorList>
            <consortium name="DOE Joint Genome Institute"/>
            <person name="Lebreton A."/>
            <person name="Tang N."/>
            <person name="Kuo A."/>
            <person name="LaButti K."/>
            <person name="Drula E."/>
            <person name="Barry K."/>
            <person name="Clum A."/>
            <person name="Lipzen A."/>
            <person name="Mousain D."/>
            <person name="Ng V."/>
            <person name="Wang R."/>
            <person name="Wang X."/>
            <person name="Dai Y."/>
            <person name="Henrissat B."/>
            <person name="Grigoriev I.V."/>
            <person name="Guerin-Laguette A."/>
            <person name="Yu F."/>
            <person name="Martin F.M."/>
        </authorList>
    </citation>
    <scope>NUCLEOTIDE SEQUENCE</scope>
    <source>
        <strain evidence="12">QP</strain>
    </source>
</reference>
<dbReference type="Gene3D" id="3.30.470.30">
    <property type="entry name" value="DNA ligase/mRNA capping enzyme"/>
    <property type="match status" value="1"/>
</dbReference>
<evidence type="ECO:0000259" key="11">
    <source>
        <dbReference type="Pfam" id="PF21974"/>
    </source>
</evidence>
<evidence type="ECO:0000313" key="13">
    <source>
        <dbReference type="Proteomes" id="UP001201163"/>
    </source>
</evidence>
<evidence type="ECO:0000256" key="9">
    <source>
        <dbReference type="ARBA" id="ARBA00023242"/>
    </source>
</evidence>
<gene>
    <name evidence="12" type="ORF">EDB92DRAFT_1335809</name>
</gene>
<evidence type="ECO:0000256" key="5">
    <source>
        <dbReference type="ARBA" id="ARBA00016034"/>
    </source>
</evidence>
<evidence type="ECO:0000256" key="1">
    <source>
        <dbReference type="ARBA" id="ARBA00003975"/>
    </source>
</evidence>
<keyword evidence="9" id="KW-0539">Nucleus</keyword>
<feature type="compositionally biased region" description="Pro residues" evidence="10">
    <location>
        <begin position="263"/>
        <end position="276"/>
    </location>
</feature>
<comment type="similarity">
    <text evidence="4">Belongs to the snurportin family.</text>
</comment>
<feature type="region of interest" description="Disordered" evidence="10">
    <location>
        <begin position="1"/>
        <end position="40"/>
    </location>
</feature>
<comment type="function">
    <text evidence="1">Functions as an U snRNP-specific nuclear import adapter. Involved in the trimethylguanosine (m3G)-cap-dependent nuclear import of U snRNPs. Binds specifically to the terminal m3G-cap U snRNAs.</text>
</comment>
<keyword evidence="6" id="KW-0813">Transport</keyword>
<feature type="region of interest" description="Disordered" evidence="10">
    <location>
        <begin position="389"/>
        <end position="408"/>
    </location>
</feature>
<evidence type="ECO:0000256" key="4">
    <source>
        <dbReference type="ARBA" id="ARBA00007540"/>
    </source>
</evidence>
<organism evidence="12 13">
    <name type="scientific">Lactarius akahatsu</name>
    <dbReference type="NCBI Taxonomy" id="416441"/>
    <lineage>
        <taxon>Eukaryota</taxon>
        <taxon>Fungi</taxon>
        <taxon>Dikarya</taxon>
        <taxon>Basidiomycota</taxon>
        <taxon>Agaricomycotina</taxon>
        <taxon>Agaricomycetes</taxon>
        <taxon>Russulales</taxon>
        <taxon>Russulaceae</taxon>
        <taxon>Lactarius</taxon>
    </lineage>
</organism>
<sequence length="408" mass="44569">MFEDRKASFKQPPRHVLDTTLSQAARRKRALEEQKRRRAKRVESERHIDLFADLNLGNSDDEVRNGDEPDIVRDGVAQLAPLLTPSESSILSPEAHTESNAATTFKRRGKRKKAAATTRVSNKNTSAWADKCMYAELLEMQESDLWPGGEDGLPSDLESGWVALAPVPVGKRCLAISHQGGGMIGVVPNTTIRSRVLGKPLMARFPSPLPSDTVLDCILDQNWRENGILHVLDVIKWKGQDIADCESSFRFWWRDTRLSELPPSCPPTTSAPPPIPATQAPAQTSDPPGGFRFPYPTTFLLVPCFTDTTFAHLLGTVIPRARSSYRAQVFVPSGPADADVMDIESPQSPGHAPRASQAEIQADGLLLYVAQAIYEPGTSPLSSWVPLASPAADGASTETSSPLDVFER</sequence>
<dbReference type="GO" id="GO:0005737">
    <property type="term" value="C:cytoplasm"/>
    <property type="evidence" value="ECO:0007669"/>
    <property type="project" value="UniProtKB-SubCell"/>
</dbReference>
<name>A0AAD4LT69_9AGAM</name>
<evidence type="ECO:0000256" key="7">
    <source>
        <dbReference type="ARBA" id="ARBA00022490"/>
    </source>
</evidence>
<accession>A0AAD4LT69</accession>
<dbReference type="AlphaFoldDB" id="A0AAD4LT69"/>
<dbReference type="PANTHER" id="PTHR13403:SF6">
    <property type="entry name" value="SNURPORTIN-1"/>
    <property type="match status" value="1"/>
</dbReference>
<feature type="compositionally biased region" description="Basic and acidic residues" evidence="10">
    <location>
        <begin position="30"/>
        <end position="40"/>
    </location>
</feature>